<dbReference type="OrthoDB" id="1742801at2759"/>
<comment type="caution">
    <text evidence="2">The sequence shown here is derived from an EMBL/GenBank/DDBJ whole genome shotgun (WGS) entry which is preliminary data.</text>
</comment>
<dbReference type="EMBL" id="QXGB01010741">
    <property type="protein sequence ID" value="KAE9154308.1"/>
    <property type="molecule type" value="Genomic_DNA"/>
</dbReference>
<dbReference type="GO" id="GO:0003843">
    <property type="term" value="F:1,3-beta-D-glucan synthase activity"/>
    <property type="evidence" value="ECO:0007669"/>
    <property type="project" value="InterPro"/>
</dbReference>
<dbReference type="GO" id="GO:0006075">
    <property type="term" value="P:(1-&gt;3)-beta-D-glucan biosynthetic process"/>
    <property type="evidence" value="ECO:0007669"/>
    <property type="project" value="InterPro"/>
</dbReference>
<dbReference type="PANTHER" id="PTHR12741:SF48">
    <property type="entry name" value="1,3-BETA-GLUCAN SYNTHASE COMPONENT FKS1-RELATED"/>
    <property type="match status" value="1"/>
</dbReference>
<organism evidence="2 3">
    <name type="scientific">Phytophthora fragariae</name>
    <dbReference type="NCBI Taxonomy" id="53985"/>
    <lineage>
        <taxon>Eukaryota</taxon>
        <taxon>Sar</taxon>
        <taxon>Stramenopiles</taxon>
        <taxon>Oomycota</taxon>
        <taxon>Peronosporomycetes</taxon>
        <taxon>Peronosporales</taxon>
        <taxon>Peronosporaceae</taxon>
        <taxon>Phytophthora</taxon>
    </lineage>
</organism>
<dbReference type="InterPro" id="IPR003440">
    <property type="entry name" value="Glyco_trans_48_dom"/>
</dbReference>
<proteinExistence type="predicted"/>
<gene>
    <name evidence="2" type="ORF">PF005_g33393</name>
</gene>
<dbReference type="Pfam" id="PF02364">
    <property type="entry name" value="Glucan_synthase"/>
    <property type="match status" value="1"/>
</dbReference>
<dbReference type="Proteomes" id="UP000433483">
    <property type="component" value="Unassembled WGS sequence"/>
</dbReference>
<dbReference type="AlphaFoldDB" id="A0A6A3UVF4"/>
<evidence type="ECO:0000313" key="2">
    <source>
        <dbReference type="EMBL" id="KAE9154308.1"/>
    </source>
</evidence>
<keyword evidence="3" id="KW-1185">Reference proteome</keyword>
<evidence type="ECO:0000313" key="3">
    <source>
        <dbReference type="Proteomes" id="UP000433483"/>
    </source>
</evidence>
<accession>A0A6A3UVF4</accession>
<dbReference type="GO" id="GO:0005886">
    <property type="term" value="C:plasma membrane"/>
    <property type="evidence" value="ECO:0007669"/>
    <property type="project" value="TreeGrafter"/>
</dbReference>
<reference evidence="2 3" key="1">
    <citation type="submission" date="2018-08" db="EMBL/GenBank/DDBJ databases">
        <title>Genomic investigation of the strawberry pathogen Phytophthora fragariae indicates pathogenicity is determined by transcriptional variation in three key races.</title>
        <authorList>
            <person name="Adams T.M."/>
            <person name="Armitage A.D."/>
            <person name="Sobczyk M.K."/>
            <person name="Bates H.J."/>
            <person name="Dunwell J.M."/>
            <person name="Nellist C.F."/>
            <person name="Harrison R.J."/>
        </authorList>
    </citation>
    <scope>NUCLEOTIDE SEQUENCE [LARGE SCALE GENOMIC DNA]</scope>
    <source>
        <strain evidence="2 3">NOV-27</strain>
    </source>
</reference>
<name>A0A6A3UVF4_9STRA</name>
<dbReference type="PANTHER" id="PTHR12741">
    <property type="entry name" value="LYST-INTERACTING PROTEIN LIP5 DOPAMINE RESPONSIVE PROTEIN DRG-1"/>
    <property type="match status" value="1"/>
</dbReference>
<protein>
    <recommendedName>
        <fullName evidence="1">Glycosyl transferase 48 domain-containing protein</fullName>
    </recommendedName>
</protein>
<dbReference type="GO" id="GO:0000148">
    <property type="term" value="C:1,3-beta-D-glucan synthase complex"/>
    <property type="evidence" value="ECO:0007669"/>
    <property type="project" value="InterPro"/>
</dbReference>
<evidence type="ECO:0000259" key="1">
    <source>
        <dbReference type="Pfam" id="PF02364"/>
    </source>
</evidence>
<sequence>MHYDHPDVFEKSFVVTSGGVSKAGQGINLSEDVFSGYNVTSRRVRYERWWLLRRRHLRVRIGGCGELRRPSMPPPDPSARRRRWF</sequence>
<feature type="domain" description="Glycosyl transferase 48" evidence="1">
    <location>
        <begin position="1"/>
        <end position="44"/>
    </location>
</feature>